<keyword evidence="3" id="KW-1185">Reference proteome</keyword>
<feature type="compositionally biased region" description="Basic residues" evidence="1">
    <location>
        <begin position="13"/>
        <end position="25"/>
    </location>
</feature>
<dbReference type="EMBL" id="JAKWBI020000153">
    <property type="protein sequence ID" value="KAJ2901411.1"/>
    <property type="molecule type" value="Genomic_DNA"/>
</dbReference>
<feature type="region of interest" description="Disordered" evidence="1">
    <location>
        <begin position="1"/>
        <end position="25"/>
    </location>
</feature>
<feature type="region of interest" description="Disordered" evidence="1">
    <location>
        <begin position="89"/>
        <end position="125"/>
    </location>
</feature>
<dbReference type="SUPFAM" id="SSF101447">
    <property type="entry name" value="Formin homology 2 domain (FH2 domain)"/>
    <property type="match status" value="1"/>
</dbReference>
<name>A0AAD5RQZ2_9PEZI</name>
<evidence type="ECO:0000256" key="1">
    <source>
        <dbReference type="SAM" id="MobiDB-lite"/>
    </source>
</evidence>
<gene>
    <name evidence="2" type="ORF">MKZ38_001893</name>
</gene>
<proteinExistence type="predicted"/>
<accession>A0AAD5RQZ2</accession>
<reference evidence="2" key="1">
    <citation type="submission" date="2022-07" db="EMBL/GenBank/DDBJ databases">
        <title>Draft genome sequence of Zalerion maritima ATCC 34329, a (micro)plastics degrading marine fungus.</title>
        <authorList>
            <person name="Paco A."/>
            <person name="Goncalves M.F.M."/>
            <person name="Rocha-Santos T.A.P."/>
            <person name="Alves A."/>
        </authorList>
    </citation>
    <scope>NUCLEOTIDE SEQUENCE</scope>
    <source>
        <strain evidence="2">ATCC 34329</strain>
    </source>
</reference>
<evidence type="ECO:0000313" key="2">
    <source>
        <dbReference type="EMBL" id="KAJ2901411.1"/>
    </source>
</evidence>
<dbReference type="AlphaFoldDB" id="A0AAD5RQZ2"/>
<protein>
    <submittedName>
        <fullName evidence="2">Uncharacterized protein</fullName>
    </submittedName>
</protein>
<sequence>MEPDDSISASRAARLKSKPRQARRRLPTQARAFLQDHINDAEDCESYVSLLGTLGGLLAGDAERENVVEDFLEHNENLCVLWERHVETFPPPPPPPPPPRGDSAVEGQGGGEWVERRGGGGGGRTQGIDEPFRIWRGLLLVLQELLLVKDLGNKRWGESVKEVGRLRELLDLTVGRVLGVPGRGEEKEKVELLVERIMRYLGGEWFSDLSRWVQISLHWGELEMEMESGMQMDMGEEEDSISMGRRNYGYMLPATARFCSIELEKIIGEIEEDEIFCFSDLSSEPGDARGEDHEVKRLKKWEHVDMVVADQDWCKLSFDGGDLRYPVCRAIYELWHQRREDMGFISIPAS</sequence>
<comment type="caution">
    <text evidence="2">The sequence shown here is derived from an EMBL/GenBank/DDBJ whole genome shotgun (WGS) entry which is preliminary data.</text>
</comment>
<organism evidence="2 3">
    <name type="scientific">Zalerion maritima</name>
    <dbReference type="NCBI Taxonomy" id="339359"/>
    <lineage>
        <taxon>Eukaryota</taxon>
        <taxon>Fungi</taxon>
        <taxon>Dikarya</taxon>
        <taxon>Ascomycota</taxon>
        <taxon>Pezizomycotina</taxon>
        <taxon>Sordariomycetes</taxon>
        <taxon>Lulworthiomycetidae</taxon>
        <taxon>Lulworthiales</taxon>
        <taxon>Lulworthiaceae</taxon>
        <taxon>Zalerion</taxon>
    </lineage>
</organism>
<evidence type="ECO:0000313" key="3">
    <source>
        <dbReference type="Proteomes" id="UP001201980"/>
    </source>
</evidence>
<dbReference type="Proteomes" id="UP001201980">
    <property type="component" value="Unassembled WGS sequence"/>
</dbReference>
<feature type="compositionally biased region" description="Pro residues" evidence="1">
    <location>
        <begin position="89"/>
        <end position="100"/>
    </location>
</feature>